<dbReference type="PANTHER" id="PTHR11614">
    <property type="entry name" value="PHOSPHOLIPASE-RELATED"/>
    <property type="match status" value="1"/>
</dbReference>
<keyword evidence="2" id="KW-0378">Hydrolase</keyword>
<accession>A0A4P9YQY7</accession>
<dbReference type="SUPFAM" id="SSF53474">
    <property type="entry name" value="alpha/beta-Hydrolases"/>
    <property type="match status" value="1"/>
</dbReference>
<dbReference type="OrthoDB" id="10249433at2759"/>
<organism evidence="2 3">
    <name type="scientific">Syncephalis pseudoplumigaleata</name>
    <dbReference type="NCBI Taxonomy" id="1712513"/>
    <lineage>
        <taxon>Eukaryota</taxon>
        <taxon>Fungi</taxon>
        <taxon>Fungi incertae sedis</taxon>
        <taxon>Zoopagomycota</taxon>
        <taxon>Zoopagomycotina</taxon>
        <taxon>Zoopagomycetes</taxon>
        <taxon>Zoopagales</taxon>
        <taxon>Piptocephalidaceae</taxon>
        <taxon>Syncephalis</taxon>
    </lineage>
</organism>
<evidence type="ECO:0000313" key="2">
    <source>
        <dbReference type="EMBL" id="RKP22217.1"/>
    </source>
</evidence>
<dbReference type="InterPro" id="IPR022742">
    <property type="entry name" value="Hydrolase_4"/>
</dbReference>
<evidence type="ECO:0000313" key="3">
    <source>
        <dbReference type="Proteomes" id="UP000278143"/>
    </source>
</evidence>
<dbReference type="EMBL" id="KZ992400">
    <property type="protein sequence ID" value="RKP22217.1"/>
    <property type="molecule type" value="Genomic_DNA"/>
</dbReference>
<reference evidence="3" key="1">
    <citation type="journal article" date="2018" name="Nat. Microbiol.">
        <title>Leveraging single-cell genomics to expand the fungal tree of life.</title>
        <authorList>
            <person name="Ahrendt S.R."/>
            <person name="Quandt C.A."/>
            <person name="Ciobanu D."/>
            <person name="Clum A."/>
            <person name="Salamov A."/>
            <person name="Andreopoulos B."/>
            <person name="Cheng J.F."/>
            <person name="Woyke T."/>
            <person name="Pelin A."/>
            <person name="Henrissat B."/>
            <person name="Reynolds N.K."/>
            <person name="Benny G.L."/>
            <person name="Smith M.E."/>
            <person name="James T.Y."/>
            <person name="Grigoriev I.V."/>
        </authorList>
    </citation>
    <scope>NUCLEOTIDE SEQUENCE [LARGE SCALE GENOMIC DNA]</scope>
    <source>
        <strain evidence="3">Benny S71-1</strain>
    </source>
</reference>
<dbReference type="Gene3D" id="3.40.50.1820">
    <property type="entry name" value="alpha/beta hydrolase"/>
    <property type="match status" value="1"/>
</dbReference>
<dbReference type="Pfam" id="PF12146">
    <property type="entry name" value="Hydrolase_4"/>
    <property type="match status" value="1"/>
</dbReference>
<dbReference type="InterPro" id="IPR029058">
    <property type="entry name" value="AB_hydrolase_fold"/>
</dbReference>
<protein>
    <submittedName>
        <fullName evidence="2">Alpha/Beta hydrolase protein</fullName>
    </submittedName>
</protein>
<evidence type="ECO:0000259" key="1">
    <source>
        <dbReference type="Pfam" id="PF12146"/>
    </source>
</evidence>
<dbReference type="AlphaFoldDB" id="A0A4P9YQY7"/>
<dbReference type="GO" id="GO:0016787">
    <property type="term" value="F:hydrolase activity"/>
    <property type="evidence" value="ECO:0007669"/>
    <property type="project" value="UniProtKB-KW"/>
</dbReference>
<name>A0A4P9YQY7_9FUNG</name>
<dbReference type="Proteomes" id="UP000278143">
    <property type="component" value="Unassembled WGS sequence"/>
</dbReference>
<feature type="domain" description="Serine aminopeptidase S33" evidence="1">
    <location>
        <begin position="47"/>
        <end position="195"/>
    </location>
</feature>
<gene>
    <name evidence="2" type="ORF">SYNPS1DRAFT_32218</name>
</gene>
<dbReference type="InterPro" id="IPR051044">
    <property type="entry name" value="MAG_DAG_Lipase"/>
</dbReference>
<sequence length="206" mass="22804">MTTATEAAPADHNMPAGEGDNVRRTEAWVEHDSHQFYTVTYEPTDQPVKATVTFIHGIGEHIDRYDYLMRVFARAGLRSHGYDQRGFGKTGQRNGVLGDSEGFEKVLDDVVAANERVRIDGLPHFLYGHSMGGLIVLSYGVLRNAQHPVTGIVSTGPAIHPDKSVRPGILKRSSLSLVARLLPSFQIEMHLDHHRGLTDMCTAMHH</sequence>
<keyword evidence="3" id="KW-1185">Reference proteome</keyword>
<proteinExistence type="predicted"/>